<dbReference type="InterPro" id="IPR045584">
    <property type="entry name" value="Pilin-like"/>
</dbReference>
<dbReference type="RefSeq" id="WP_013630798.1">
    <property type="nucleotide sequence ID" value="NC_015174.1"/>
</dbReference>
<dbReference type="EMBL" id="CP002546">
    <property type="protein sequence ID" value="ADY62094.1"/>
    <property type="molecule type" value="Genomic_DNA"/>
</dbReference>
<organism evidence="2 3">
    <name type="scientific">Rubinisphaera brasiliensis (strain ATCC 49424 / DSM 5305 / JCM 21570 / IAM 15109 / NBRC 103401 / IFAM 1448)</name>
    <name type="common">Planctomyces brasiliensis</name>
    <dbReference type="NCBI Taxonomy" id="756272"/>
    <lineage>
        <taxon>Bacteria</taxon>
        <taxon>Pseudomonadati</taxon>
        <taxon>Planctomycetota</taxon>
        <taxon>Planctomycetia</taxon>
        <taxon>Planctomycetales</taxon>
        <taxon>Planctomycetaceae</taxon>
        <taxon>Rubinisphaera</taxon>
    </lineage>
</organism>
<feature type="domain" description="DUF1559" evidence="1">
    <location>
        <begin position="33"/>
        <end position="304"/>
    </location>
</feature>
<evidence type="ECO:0000259" key="1">
    <source>
        <dbReference type="Pfam" id="PF07596"/>
    </source>
</evidence>
<dbReference type="Proteomes" id="UP000006860">
    <property type="component" value="Chromosome"/>
</dbReference>
<dbReference type="SUPFAM" id="SSF54523">
    <property type="entry name" value="Pili subunits"/>
    <property type="match status" value="1"/>
</dbReference>
<proteinExistence type="predicted"/>
<dbReference type="OrthoDB" id="263777at2"/>
<protein>
    <recommendedName>
        <fullName evidence="1">DUF1559 domain-containing protein</fullName>
    </recommendedName>
</protein>
<gene>
    <name evidence="2" type="ordered locus">Plabr_4523</name>
</gene>
<dbReference type="STRING" id="756272.Plabr_4523"/>
<dbReference type="PANTHER" id="PTHR30093:SF2">
    <property type="entry name" value="TYPE II SECRETION SYSTEM PROTEIN H"/>
    <property type="match status" value="1"/>
</dbReference>
<accession>F0SMB5</accession>
<dbReference type="Pfam" id="PF07596">
    <property type="entry name" value="SBP_bac_10"/>
    <property type="match status" value="1"/>
</dbReference>
<reference evidence="3" key="1">
    <citation type="submission" date="2011-02" db="EMBL/GenBank/DDBJ databases">
        <title>The complete genome of Planctomyces brasiliensis DSM 5305.</title>
        <authorList>
            <person name="Lucas S."/>
            <person name="Copeland A."/>
            <person name="Lapidus A."/>
            <person name="Bruce D."/>
            <person name="Goodwin L."/>
            <person name="Pitluck S."/>
            <person name="Kyrpides N."/>
            <person name="Mavromatis K."/>
            <person name="Pagani I."/>
            <person name="Ivanova N."/>
            <person name="Ovchinnikova G."/>
            <person name="Lu M."/>
            <person name="Detter J.C."/>
            <person name="Han C."/>
            <person name="Land M."/>
            <person name="Hauser L."/>
            <person name="Markowitz V."/>
            <person name="Cheng J.-F."/>
            <person name="Hugenholtz P."/>
            <person name="Woyke T."/>
            <person name="Wu D."/>
            <person name="Tindall B."/>
            <person name="Pomrenke H.G."/>
            <person name="Brambilla E."/>
            <person name="Klenk H.-P."/>
            <person name="Eisen J.A."/>
        </authorList>
    </citation>
    <scope>NUCLEOTIDE SEQUENCE [LARGE SCALE GENOMIC DNA]</scope>
    <source>
        <strain evidence="3">ATCC 49424 / DSM 5305 / JCM 21570 / NBRC 103401 / IFAM 1448</strain>
    </source>
</reference>
<dbReference type="AlphaFoldDB" id="F0SMB5"/>
<dbReference type="NCBIfam" id="TIGR04294">
    <property type="entry name" value="pre_pil_HX9DG"/>
    <property type="match status" value="1"/>
</dbReference>
<dbReference type="Pfam" id="PF07963">
    <property type="entry name" value="N_methyl"/>
    <property type="match status" value="1"/>
</dbReference>
<keyword evidence="3" id="KW-1185">Reference proteome</keyword>
<dbReference type="InterPro" id="IPR012902">
    <property type="entry name" value="N_methyl_site"/>
</dbReference>
<dbReference type="InterPro" id="IPR011453">
    <property type="entry name" value="DUF1559"/>
</dbReference>
<dbReference type="KEGG" id="pbs:Plabr_4523"/>
<dbReference type="HOGENOM" id="CLU_041661_0_0_0"/>
<dbReference type="Gene3D" id="3.30.700.10">
    <property type="entry name" value="Glycoprotein, Type 4 Pilin"/>
    <property type="match status" value="1"/>
</dbReference>
<sequence length="338" mass="36647">MTRRPRFGFTLIELLVVIAIIAILVALLLPAVQQAREAARRSSCKNNLKQIGLALHNYHDVHNVFPPGWVNPNRATADSNNAAYPAVTAQASAKAGWGWAAFLLPYVEQANVYEQAQIGNNGYPLDHIAAIQTVIPTYRCPSDIAPNLNNGGWWAHWTNSGYEAATNNYLAVNSHEYPQLDSDFTGGFSRNSKIRFRDITDGTSNTIAVAENAHFKNMGIEPGSGVWVGTISAHNGNPRDAGSGVILGSITAINDFNRNPAIGVAGNWERAWALHMSINSRHKGGAQVVLFDGSVKFISENIEQIGGDTTWDTGTPNAPNTLLEYLLARNDGQVVGEF</sequence>
<dbReference type="InterPro" id="IPR027558">
    <property type="entry name" value="Pre_pil_HX9DG_C"/>
</dbReference>
<evidence type="ECO:0000313" key="3">
    <source>
        <dbReference type="Proteomes" id="UP000006860"/>
    </source>
</evidence>
<dbReference type="PANTHER" id="PTHR30093">
    <property type="entry name" value="GENERAL SECRETION PATHWAY PROTEIN G"/>
    <property type="match status" value="1"/>
</dbReference>
<dbReference type="eggNOG" id="COG4968">
    <property type="taxonomic scope" value="Bacteria"/>
</dbReference>
<name>F0SMB5_RUBBR</name>
<dbReference type="NCBIfam" id="TIGR02532">
    <property type="entry name" value="IV_pilin_GFxxxE"/>
    <property type="match status" value="1"/>
</dbReference>
<evidence type="ECO:0000313" key="2">
    <source>
        <dbReference type="EMBL" id="ADY62094.1"/>
    </source>
</evidence>